<sequence length="696" mass="74700">MRLVRTIGIATLAASLAAGMLVVGLLWADRAFPPPLEGAASVSAEVVDRDGRLLRAFATRDGLWRLRTRAADVDPQLLKMLIAYEDRRFADHAGVDPVALGRAALQLVTNGRIISGGSTISMQVARLIEPRRERSITAKLIQIARAIQIERRLGKAEILDLYLTLAPYGGNLEGVRAASLAYFGKEPRRLSVAEAALLVALPQLPERRRPDRHPATAEAARHRVLERMQAAGVLDASEIARADTSAVPTRRAQLPALAAHLAEAARQKDPTAERHETTLNADIQQRLETVALHASAKLDPKVSLALMMADAETGEILAEVGAADYFDASRSGWIDMTRQSRSPGSTLKPFIYGLAFEEGLIAQETIVEDRPADFFGYRPKNFDMTYQGDVSIRQALQLSLNVPAVRLLDALGPTKLMARLRRGEVTPRLPTAEAPGLAIALGGAGLSLKDLVQLYAGLANREKPVRLGDGIRDLPGAIDSPPLFEPVAAWNIADVLSAVLPPLGSPKSGIAYKTGTSYGYRDAWSVGYDGRYLVGVWIGRPDNAAIPGISGYATAAPVLFEAFAKSGIAGTPLPPAPRGAARIAQAELPISQRRFSMQENGLISASAREKPPQIVYPPEGAQVELGTAPDGTALPLILKLQAGRAPFRWLANGKPLAEPTRRRTSDWMPEGSGYSTLTVIDATGRAASVGIFIRNP</sequence>
<dbReference type="SUPFAM" id="SSF56601">
    <property type="entry name" value="beta-lactamase/transpeptidase-like"/>
    <property type="match status" value="1"/>
</dbReference>
<feature type="domain" description="Penicillin-binding C-terminal" evidence="14">
    <location>
        <begin position="605"/>
        <end position="691"/>
    </location>
</feature>
<keyword evidence="9" id="KW-0511">Multifunctional enzyme</keyword>
<evidence type="ECO:0000259" key="13">
    <source>
        <dbReference type="Pfam" id="PF00912"/>
    </source>
</evidence>
<evidence type="ECO:0000256" key="3">
    <source>
        <dbReference type="ARBA" id="ARBA00007739"/>
    </source>
</evidence>
<dbReference type="SUPFAM" id="SSF53955">
    <property type="entry name" value="Lysozyme-like"/>
    <property type="match status" value="1"/>
</dbReference>
<dbReference type="Gene3D" id="1.10.3810.10">
    <property type="entry name" value="Biosynthetic peptidoglycan transglycosylase-like"/>
    <property type="match status" value="1"/>
</dbReference>
<dbReference type="STRING" id="1336235.GCA_000518785_03866"/>
<name>A0A376AAN0_9HYPH</name>
<dbReference type="PANTHER" id="PTHR32282">
    <property type="entry name" value="BINDING PROTEIN TRANSPEPTIDASE, PUTATIVE-RELATED"/>
    <property type="match status" value="1"/>
</dbReference>
<keyword evidence="7" id="KW-0808">Transferase</keyword>
<dbReference type="InterPro" id="IPR050396">
    <property type="entry name" value="Glycosyltr_51/Transpeptidase"/>
</dbReference>
<dbReference type="Gene3D" id="3.40.710.10">
    <property type="entry name" value="DD-peptidase/beta-lactamase superfamily"/>
    <property type="match status" value="1"/>
</dbReference>
<evidence type="ECO:0000313" key="16">
    <source>
        <dbReference type="Proteomes" id="UP000254764"/>
    </source>
</evidence>
<comment type="pathway">
    <text evidence="1">Cell wall biogenesis; peptidoglycan biosynthesis.</text>
</comment>
<dbReference type="NCBIfam" id="TIGR02073">
    <property type="entry name" value="PBP_1c"/>
    <property type="match status" value="1"/>
</dbReference>
<dbReference type="GO" id="GO:0009252">
    <property type="term" value="P:peptidoglycan biosynthetic process"/>
    <property type="evidence" value="ECO:0007669"/>
    <property type="project" value="UniProtKB-UniPathway"/>
</dbReference>
<evidence type="ECO:0000256" key="7">
    <source>
        <dbReference type="ARBA" id="ARBA00022679"/>
    </source>
</evidence>
<dbReference type="PANTHER" id="PTHR32282:SF15">
    <property type="entry name" value="PENICILLIN-BINDING PROTEIN 1C"/>
    <property type="match status" value="1"/>
</dbReference>
<dbReference type="Proteomes" id="UP000254764">
    <property type="component" value="Unassembled WGS sequence"/>
</dbReference>
<reference evidence="16" key="1">
    <citation type="submission" date="2018-07" db="EMBL/GenBank/DDBJ databases">
        <authorList>
            <person name="Peiro R."/>
            <person name="Begona"/>
            <person name="Cbmso G."/>
            <person name="Lopez M."/>
            <person name="Gonzalez S."/>
        </authorList>
    </citation>
    <scope>NUCLEOTIDE SEQUENCE [LARGE SCALE GENOMIC DNA]</scope>
</reference>
<evidence type="ECO:0000256" key="9">
    <source>
        <dbReference type="ARBA" id="ARBA00023268"/>
    </source>
</evidence>
<dbReference type="InterPro" id="IPR023346">
    <property type="entry name" value="Lysozyme-like_dom_sf"/>
</dbReference>
<evidence type="ECO:0000256" key="5">
    <source>
        <dbReference type="ARBA" id="ARBA00022670"/>
    </source>
</evidence>
<protein>
    <recommendedName>
        <fullName evidence="10">peptidoglycan glycosyltransferase</fullName>
        <ecNumber evidence="10">2.4.99.28</ecNumber>
    </recommendedName>
</protein>
<gene>
    <name evidence="15" type="ORF">RHIZ70_542</name>
</gene>
<dbReference type="UniPathway" id="UPA00219"/>
<dbReference type="EC" id="2.4.99.28" evidence="10"/>
<evidence type="ECO:0000256" key="8">
    <source>
        <dbReference type="ARBA" id="ARBA00022801"/>
    </source>
</evidence>
<dbReference type="RefSeq" id="WP_115671997.1">
    <property type="nucleotide sequence ID" value="NZ_UEYP01000014.1"/>
</dbReference>
<dbReference type="InterPro" id="IPR012338">
    <property type="entry name" value="Beta-lactam/transpept-like"/>
</dbReference>
<organism evidence="15 16">
    <name type="scientific">Ciceribacter selenitireducens ATCC BAA-1503</name>
    <dbReference type="NCBI Taxonomy" id="1336235"/>
    <lineage>
        <taxon>Bacteria</taxon>
        <taxon>Pseudomonadati</taxon>
        <taxon>Pseudomonadota</taxon>
        <taxon>Alphaproteobacteria</taxon>
        <taxon>Hyphomicrobiales</taxon>
        <taxon>Rhizobiaceae</taxon>
        <taxon>Ciceribacter</taxon>
    </lineage>
</organism>
<comment type="similarity">
    <text evidence="2">In the C-terminal section; belongs to the transpeptidase family.</text>
</comment>
<dbReference type="GO" id="GO:0008955">
    <property type="term" value="F:peptidoglycan glycosyltransferase activity"/>
    <property type="evidence" value="ECO:0007669"/>
    <property type="project" value="UniProtKB-EC"/>
</dbReference>
<dbReference type="Pfam" id="PF00905">
    <property type="entry name" value="Transpeptidase"/>
    <property type="match status" value="1"/>
</dbReference>
<evidence type="ECO:0000256" key="2">
    <source>
        <dbReference type="ARBA" id="ARBA00007090"/>
    </source>
</evidence>
<dbReference type="InterPro" id="IPR036950">
    <property type="entry name" value="PBP_transglycosylase"/>
</dbReference>
<comment type="catalytic activity">
    <reaction evidence="11">
        <text>[GlcNAc-(1-&gt;4)-Mur2Ac(oyl-L-Ala-gamma-D-Glu-L-Lys-D-Ala-D-Ala)](n)-di-trans,octa-cis-undecaprenyl diphosphate + beta-D-GlcNAc-(1-&gt;4)-Mur2Ac(oyl-L-Ala-gamma-D-Glu-L-Lys-D-Ala-D-Ala)-di-trans,octa-cis-undecaprenyl diphosphate = [GlcNAc-(1-&gt;4)-Mur2Ac(oyl-L-Ala-gamma-D-Glu-L-Lys-D-Ala-D-Ala)](n+1)-di-trans,octa-cis-undecaprenyl diphosphate + di-trans,octa-cis-undecaprenyl diphosphate + H(+)</text>
        <dbReference type="Rhea" id="RHEA:23708"/>
        <dbReference type="Rhea" id="RHEA-COMP:9602"/>
        <dbReference type="Rhea" id="RHEA-COMP:9603"/>
        <dbReference type="ChEBI" id="CHEBI:15378"/>
        <dbReference type="ChEBI" id="CHEBI:58405"/>
        <dbReference type="ChEBI" id="CHEBI:60033"/>
        <dbReference type="ChEBI" id="CHEBI:78435"/>
        <dbReference type="EC" id="2.4.99.28"/>
    </reaction>
</comment>
<dbReference type="GO" id="GO:0008658">
    <property type="term" value="F:penicillin binding"/>
    <property type="evidence" value="ECO:0007669"/>
    <property type="project" value="InterPro"/>
</dbReference>
<dbReference type="InterPro" id="IPR009647">
    <property type="entry name" value="PBP_C"/>
</dbReference>
<dbReference type="Pfam" id="PF06832">
    <property type="entry name" value="BiPBP_C"/>
    <property type="match status" value="1"/>
</dbReference>
<dbReference type="EMBL" id="UEYP01000014">
    <property type="protein sequence ID" value="SSC64834.1"/>
    <property type="molecule type" value="Genomic_DNA"/>
</dbReference>
<evidence type="ECO:0000256" key="4">
    <source>
        <dbReference type="ARBA" id="ARBA00022645"/>
    </source>
</evidence>
<evidence type="ECO:0000256" key="11">
    <source>
        <dbReference type="ARBA" id="ARBA00049902"/>
    </source>
</evidence>
<keyword evidence="4" id="KW-0121">Carboxypeptidase</keyword>
<comment type="similarity">
    <text evidence="3">In the N-terminal section; belongs to the glycosyltransferase 51 family.</text>
</comment>
<keyword evidence="16" id="KW-1185">Reference proteome</keyword>
<proteinExistence type="inferred from homology"/>
<dbReference type="AlphaFoldDB" id="A0A376AAN0"/>
<evidence type="ECO:0000313" key="15">
    <source>
        <dbReference type="EMBL" id="SSC64834.1"/>
    </source>
</evidence>
<keyword evidence="6" id="KW-0328">Glycosyltransferase</keyword>
<evidence type="ECO:0000256" key="10">
    <source>
        <dbReference type="ARBA" id="ARBA00044770"/>
    </source>
</evidence>
<feature type="domain" description="Glycosyl transferase family 51" evidence="13">
    <location>
        <begin position="61"/>
        <end position="229"/>
    </location>
</feature>
<dbReference type="Pfam" id="PF00912">
    <property type="entry name" value="Transgly"/>
    <property type="match status" value="1"/>
</dbReference>
<dbReference type="InterPro" id="IPR001460">
    <property type="entry name" value="PCN-bd_Tpept"/>
</dbReference>
<evidence type="ECO:0000256" key="1">
    <source>
        <dbReference type="ARBA" id="ARBA00004752"/>
    </source>
</evidence>
<dbReference type="GO" id="GO:0030288">
    <property type="term" value="C:outer membrane-bounded periplasmic space"/>
    <property type="evidence" value="ECO:0007669"/>
    <property type="project" value="TreeGrafter"/>
</dbReference>
<keyword evidence="8" id="KW-0378">Hydrolase</keyword>
<accession>A0A376AAN0</accession>
<keyword evidence="5" id="KW-0645">Protease</keyword>
<dbReference type="GO" id="GO:0004180">
    <property type="term" value="F:carboxypeptidase activity"/>
    <property type="evidence" value="ECO:0007669"/>
    <property type="project" value="UniProtKB-KW"/>
</dbReference>
<dbReference type="InterPro" id="IPR011815">
    <property type="entry name" value="PBP_1c"/>
</dbReference>
<evidence type="ECO:0000256" key="6">
    <source>
        <dbReference type="ARBA" id="ARBA00022676"/>
    </source>
</evidence>
<evidence type="ECO:0000259" key="12">
    <source>
        <dbReference type="Pfam" id="PF00905"/>
    </source>
</evidence>
<evidence type="ECO:0000259" key="14">
    <source>
        <dbReference type="Pfam" id="PF06832"/>
    </source>
</evidence>
<dbReference type="OrthoDB" id="9766909at2"/>
<feature type="domain" description="Penicillin-binding protein transpeptidase" evidence="12">
    <location>
        <begin position="306"/>
        <end position="422"/>
    </location>
</feature>
<dbReference type="GO" id="GO:0006508">
    <property type="term" value="P:proteolysis"/>
    <property type="evidence" value="ECO:0007669"/>
    <property type="project" value="UniProtKB-KW"/>
</dbReference>
<dbReference type="InterPro" id="IPR001264">
    <property type="entry name" value="Glyco_trans_51"/>
</dbReference>